<evidence type="ECO:0000259" key="1">
    <source>
        <dbReference type="SMART" id="SM01235"/>
    </source>
</evidence>
<reference evidence="2 3" key="1">
    <citation type="submission" date="2014-09" db="EMBL/GenBank/DDBJ databases">
        <title>Draft Genome Sequence of Draconibacterium sp. JN14CK-3.</title>
        <authorList>
            <person name="Dong C."/>
            <person name="Lai Q."/>
            <person name="Shao Z."/>
        </authorList>
    </citation>
    <scope>NUCLEOTIDE SEQUENCE [LARGE SCALE GENOMIC DNA]</scope>
    <source>
        <strain evidence="2 3">JN14CK-3</strain>
    </source>
</reference>
<gene>
    <name evidence="2" type="ORF">LH29_21630</name>
</gene>
<dbReference type="STRING" id="1544798.LH29_21630"/>
<keyword evidence="3" id="KW-1185">Reference proteome</keyword>
<accession>A0A0D8J9C6</accession>
<dbReference type="Pfam" id="PF14376">
    <property type="entry name" value="Haem_bd"/>
    <property type="match status" value="1"/>
</dbReference>
<dbReference type="InterPro" id="IPR025992">
    <property type="entry name" value="Haem-bd"/>
</dbReference>
<dbReference type="EMBL" id="JRHC01000006">
    <property type="protein sequence ID" value="KJF42383.1"/>
    <property type="molecule type" value="Genomic_DNA"/>
</dbReference>
<evidence type="ECO:0000313" key="3">
    <source>
        <dbReference type="Proteomes" id="UP000032544"/>
    </source>
</evidence>
<evidence type="ECO:0000313" key="2">
    <source>
        <dbReference type="EMBL" id="KJF42383.1"/>
    </source>
</evidence>
<dbReference type="SMART" id="SM01235">
    <property type="entry name" value="Haem_bd"/>
    <property type="match status" value="1"/>
</dbReference>
<protein>
    <recommendedName>
        <fullName evidence="1">Haem-binding domain-containing protein</fullName>
    </recommendedName>
</protein>
<comment type="caution">
    <text evidence="2">The sequence shown here is derived from an EMBL/GenBank/DDBJ whole genome shotgun (WGS) entry which is preliminary data.</text>
</comment>
<name>A0A0D8J9C6_9BACT</name>
<feature type="domain" description="Haem-binding" evidence="1">
    <location>
        <begin position="1"/>
        <end position="109"/>
    </location>
</feature>
<organism evidence="2 3">
    <name type="scientific">Draconibacterium sediminis</name>
    <dbReference type="NCBI Taxonomy" id="1544798"/>
    <lineage>
        <taxon>Bacteria</taxon>
        <taxon>Pseudomonadati</taxon>
        <taxon>Bacteroidota</taxon>
        <taxon>Bacteroidia</taxon>
        <taxon>Marinilabiliales</taxon>
        <taxon>Prolixibacteraceae</taxon>
        <taxon>Draconibacterium</taxon>
    </lineage>
</organism>
<sequence>MFFVLSLVAIGTNKPTKTPAMPDDVKEVIQNSCYGCHNTDSRNEDGKKELDFNKLDSLSKIKMISTYKEIGEVLEKNEMPPKKFLERFPDKALSDDHKQLLLDWSKKEAEALVKGM</sequence>
<proteinExistence type="predicted"/>
<dbReference type="AlphaFoldDB" id="A0A0D8J9C6"/>
<dbReference type="Proteomes" id="UP000032544">
    <property type="component" value="Unassembled WGS sequence"/>
</dbReference>